<dbReference type="NCBIfam" id="TIGR02961">
    <property type="entry name" value="allantoicase"/>
    <property type="match status" value="1"/>
</dbReference>
<dbReference type="Pfam" id="PF03561">
    <property type="entry name" value="Allantoicase"/>
    <property type="match status" value="2"/>
</dbReference>
<evidence type="ECO:0000259" key="3">
    <source>
        <dbReference type="Pfam" id="PF03561"/>
    </source>
</evidence>
<dbReference type="Proteomes" id="UP001239397">
    <property type="component" value="Chromosome"/>
</dbReference>
<dbReference type="PANTHER" id="PTHR12045">
    <property type="entry name" value="ALLANTOICASE"/>
    <property type="match status" value="1"/>
</dbReference>
<evidence type="ECO:0000313" key="4">
    <source>
        <dbReference type="EMBL" id="WIY02490.1"/>
    </source>
</evidence>
<dbReference type="GO" id="GO:0004037">
    <property type="term" value="F:allantoicase activity"/>
    <property type="evidence" value="ECO:0007669"/>
    <property type="project" value="UniProtKB-UniRule"/>
</dbReference>
<proteinExistence type="inferred from homology"/>
<dbReference type="EC" id="3.5.3.4" evidence="2"/>
<dbReference type="AlphaFoldDB" id="A0A9Y2NLP9"/>
<comment type="catalytic activity">
    <reaction evidence="2">
        <text>allantoate + H2O = (S)-ureidoglycolate + urea</text>
        <dbReference type="Rhea" id="RHEA:11016"/>
        <dbReference type="ChEBI" id="CHEBI:15377"/>
        <dbReference type="ChEBI" id="CHEBI:16199"/>
        <dbReference type="ChEBI" id="CHEBI:17536"/>
        <dbReference type="ChEBI" id="CHEBI:57296"/>
        <dbReference type="EC" id="3.5.3.4"/>
    </reaction>
</comment>
<protein>
    <recommendedName>
        <fullName evidence="2">Probable allantoicase</fullName>
        <ecNumber evidence="2">3.5.3.4</ecNumber>
    </recommendedName>
    <alternativeName>
        <fullName evidence="2">Allantoate amidinohydrolase</fullName>
    </alternativeName>
</protein>
<feature type="domain" description="Allantoicase" evidence="3">
    <location>
        <begin position="195"/>
        <end position="324"/>
    </location>
</feature>
<dbReference type="RefSeq" id="WP_285998907.1">
    <property type="nucleotide sequence ID" value="NZ_CP127295.1"/>
</dbReference>
<evidence type="ECO:0000313" key="5">
    <source>
        <dbReference type="Proteomes" id="UP001239397"/>
    </source>
</evidence>
<dbReference type="GO" id="GO:0006144">
    <property type="term" value="P:purine nucleobase metabolic process"/>
    <property type="evidence" value="ECO:0007669"/>
    <property type="project" value="UniProtKB-KW"/>
</dbReference>
<dbReference type="EMBL" id="CP127295">
    <property type="protein sequence ID" value="WIY02490.1"/>
    <property type="molecule type" value="Genomic_DNA"/>
</dbReference>
<dbReference type="InterPro" id="IPR005164">
    <property type="entry name" value="Allantoicase"/>
</dbReference>
<accession>A0A9Y2NLP9</accession>
<reference evidence="4 5" key="1">
    <citation type="submission" date="2023-06" db="EMBL/GenBank/DDBJ databases">
        <authorList>
            <person name="Oyuntsetseg B."/>
            <person name="Kim S.B."/>
        </authorList>
    </citation>
    <scope>NUCLEOTIDE SEQUENCE [LARGE SCALE GENOMIC DNA]</scope>
    <source>
        <strain evidence="4 5">4-36</strain>
    </source>
</reference>
<name>A0A9Y2NLP9_9PSEU</name>
<dbReference type="SUPFAM" id="SSF49785">
    <property type="entry name" value="Galactose-binding domain-like"/>
    <property type="match status" value="2"/>
</dbReference>
<dbReference type="GO" id="GO:0000256">
    <property type="term" value="P:allantoin catabolic process"/>
    <property type="evidence" value="ECO:0007669"/>
    <property type="project" value="UniProtKB-UniRule"/>
</dbReference>
<dbReference type="KEGG" id="amog:QRX60_01040"/>
<keyword evidence="2 4" id="KW-0378">Hydrolase</keyword>
<feature type="domain" description="Allantoicase" evidence="3">
    <location>
        <begin position="26"/>
        <end position="175"/>
    </location>
</feature>
<dbReference type="HAMAP" id="MF_00813">
    <property type="entry name" value="Allantoicase"/>
    <property type="match status" value="1"/>
</dbReference>
<dbReference type="InterPro" id="IPR015908">
    <property type="entry name" value="Allantoicase_dom"/>
</dbReference>
<comment type="similarity">
    <text evidence="1 2">Belongs to the allantoicase family.</text>
</comment>
<keyword evidence="5" id="KW-1185">Reference proteome</keyword>
<evidence type="ECO:0000256" key="2">
    <source>
        <dbReference type="HAMAP-Rule" id="MF_00813"/>
    </source>
</evidence>
<dbReference type="InterPro" id="IPR008979">
    <property type="entry name" value="Galactose-bd-like_sf"/>
</dbReference>
<dbReference type="Gene3D" id="2.60.120.260">
    <property type="entry name" value="Galactose-binding domain-like"/>
    <property type="match status" value="2"/>
</dbReference>
<gene>
    <name evidence="2 4" type="primary">alc</name>
    <name evidence="4" type="ORF">QRX60_01040</name>
</gene>
<sequence length="340" mass="37230">MEAALSDHPVRPEWTELPDLASRRFGGTVMWATDELFAEKENLVNPWTPAHRAETFGPKGQVYDGWETRRHREPGDDQAILRLGLAGTVTGVIVDTAFFKGNYPPFVSVEAASVPGYPSATELASADWDVLVDRAPAAGHTENFYAVNGSRRYTHVRLTQHPDGGVARLRVHGTPIPDPDLLDLDALDLAALENGALVTGCSNKFYSSPNNLLSPGLAAHQAEGWETARRRDDGNDWVTLRLAGAGIVRFAELDTSNLKGNAPGWASISGRGTYGEWVDLLPKTRLQPDTRHRFAVKDGPEVTEARLDIYPDGGLARLRLFGRLTEAGRTNVKARFAKTR</sequence>
<comment type="pathway">
    <text evidence="2">Nitrogen metabolism; (S)-allantoin degradation; (S)-ureidoglycolate from allantoate (aminidohydrolase route): step 1/1.</text>
</comment>
<evidence type="ECO:0000256" key="1">
    <source>
        <dbReference type="ARBA" id="ARBA00009242"/>
    </source>
</evidence>
<organism evidence="4 5">
    <name type="scientific">Amycolatopsis mongoliensis</name>
    <dbReference type="NCBI Taxonomy" id="715475"/>
    <lineage>
        <taxon>Bacteria</taxon>
        <taxon>Bacillati</taxon>
        <taxon>Actinomycetota</taxon>
        <taxon>Actinomycetes</taxon>
        <taxon>Pseudonocardiales</taxon>
        <taxon>Pseudonocardiaceae</taxon>
        <taxon>Amycolatopsis</taxon>
    </lineage>
</organism>
<keyword evidence="2" id="KW-0659">Purine metabolism</keyword>
<dbReference type="PANTHER" id="PTHR12045:SF3">
    <property type="entry name" value="INACTIVE ALLANTOICASE-RELATED"/>
    <property type="match status" value="1"/>
</dbReference>